<dbReference type="PANTHER" id="PTHR32054">
    <property type="entry name" value="HEAVY CHAIN, PUTATIVE, EXPRESSED-RELATED-RELATED"/>
    <property type="match status" value="1"/>
</dbReference>
<dbReference type="AlphaFoldDB" id="A0AA87Z1J4"/>
<feature type="region of interest" description="Disordered" evidence="4">
    <location>
        <begin position="67"/>
        <end position="93"/>
    </location>
</feature>
<sequence>METPQHDFHSSVDTSRPFCSVKEAVAIFGERILVGEIYSSSSPKPHNTHVNVYNISPMQETTLKLQNDSNDNHVSDSDNVSPKQETTPKFQNDNEDIVDSLKRVEAELEETKAELRLLREREQETEVAVASLNAELHKNMSRLAAAEAAAAAGGGGGGRNIVERDREERWRRELKKRMEKNTTLAQILSLGIGEKDMMMKKKKPIVPLVGDLFSRKKGSTIRTISKYS</sequence>
<organism evidence="5 6">
    <name type="scientific">Ficus carica</name>
    <name type="common">Common fig</name>
    <dbReference type="NCBI Taxonomy" id="3494"/>
    <lineage>
        <taxon>Eukaryota</taxon>
        <taxon>Viridiplantae</taxon>
        <taxon>Streptophyta</taxon>
        <taxon>Embryophyta</taxon>
        <taxon>Tracheophyta</taxon>
        <taxon>Spermatophyta</taxon>
        <taxon>Magnoliopsida</taxon>
        <taxon>eudicotyledons</taxon>
        <taxon>Gunneridae</taxon>
        <taxon>Pentapetalae</taxon>
        <taxon>rosids</taxon>
        <taxon>fabids</taxon>
        <taxon>Rosales</taxon>
        <taxon>Moraceae</taxon>
        <taxon>Ficeae</taxon>
        <taxon>Ficus</taxon>
    </lineage>
</organism>
<dbReference type="PANTHER" id="PTHR32054:SF11">
    <property type="entry name" value="EXPRESSED PROTEIN"/>
    <property type="match status" value="1"/>
</dbReference>
<accession>A0AA87Z1J4</accession>
<evidence type="ECO:0000313" key="6">
    <source>
        <dbReference type="Proteomes" id="UP001187192"/>
    </source>
</evidence>
<gene>
    <name evidence="5" type="ORF">TIFTF001_001411</name>
</gene>
<dbReference type="EMBL" id="BTGU01000001">
    <property type="protein sequence ID" value="GMN26747.1"/>
    <property type="molecule type" value="Genomic_DNA"/>
</dbReference>
<name>A0AA87Z1J4_FICCA</name>
<protein>
    <recommendedName>
        <fullName evidence="7">WEB family protein</fullName>
    </recommendedName>
</protein>
<evidence type="ECO:0000256" key="4">
    <source>
        <dbReference type="SAM" id="MobiDB-lite"/>
    </source>
</evidence>
<dbReference type="GO" id="GO:0009903">
    <property type="term" value="P:chloroplast avoidance movement"/>
    <property type="evidence" value="ECO:0007669"/>
    <property type="project" value="TreeGrafter"/>
</dbReference>
<feature type="coiled-coil region" evidence="3">
    <location>
        <begin position="94"/>
        <end position="135"/>
    </location>
</feature>
<comment type="similarity">
    <text evidence="1">Belongs to the WEB family.</text>
</comment>
<evidence type="ECO:0000313" key="5">
    <source>
        <dbReference type="EMBL" id="GMN26747.1"/>
    </source>
</evidence>
<evidence type="ECO:0000256" key="2">
    <source>
        <dbReference type="ARBA" id="ARBA00023054"/>
    </source>
</evidence>
<keyword evidence="6" id="KW-1185">Reference proteome</keyword>
<comment type="caution">
    <text evidence="5">The sequence shown here is derived from an EMBL/GenBank/DDBJ whole genome shotgun (WGS) entry which is preliminary data.</text>
</comment>
<evidence type="ECO:0008006" key="7">
    <source>
        <dbReference type="Google" id="ProtNLM"/>
    </source>
</evidence>
<dbReference type="Proteomes" id="UP001187192">
    <property type="component" value="Unassembled WGS sequence"/>
</dbReference>
<dbReference type="GO" id="GO:0009904">
    <property type="term" value="P:chloroplast accumulation movement"/>
    <property type="evidence" value="ECO:0007669"/>
    <property type="project" value="TreeGrafter"/>
</dbReference>
<dbReference type="GO" id="GO:0005829">
    <property type="term" value="C:cytosol"/>
    <property type="evidence" value="ECO:0007669"/>
    <property type="project" value="TreeGrafter"/>
</dbReference>
<keyword evidence="2 3" id="KW-0175">Coiled coil</keyword>
<evidence type="ECO:0000256" key="1">
    <source>
        <dbReference type="ARBA" id="ARBA00005485"/>
    </source>
</evidence>
<reference evidence="5" key="1">
    <citation type="submission" date="2023-07" db="EMBL/GenBank/DDBJ databases">
        <title>draft genome sequence of fig (Ficus carica).</title>
        <authorList>
            <person name="Takahashi T."/>
            <person name="Nishimura K."/>
        </authorList>
    </citation>
    <scope>NUCLEOTIDE SEQUENCE</scope>
</reference>
<proteinExistence type="inferred from homology"/>
<feature type="compositionally biased region" description="Polar residues" evidence="4">
    <location>
        <begin position="82"/>
        <end position="91"/>
    </location>
</feature>
<evidence type="ECO:0000256" key="3">
    <source>
        <dbReference type="SAM" id="Coils"/>
    </source>
</evidence>